<protein>
    <submittedName>
        <fullName evidence="1">Uncharacterized protein</fullName>
    </submittedName>
</protein>
<organism evidence="1 2">
    <name type="scientific">Zostera marina</name>
    <name type="common">Eelgrass</name>
    <dbReference type="NCBI Taxonomy" id="29655"/>
    <lineage>
        <taxon>Eukaryota</taxon>
        <taxon>Viridiplantae</taxon>
        <taxon>Streptophyta</taxon>
        <taxon>Embryophyta</taxon>
        <taxon>Tracheophyta</taxon>
        <taxon>Spermatophyta</taxon>
        <taxon>Magnoliopsida</taxon>
        <taxon>Liliopsida</taxon>
        <taxon>Zosteraceae</taxon>
        <taxon>Zostera</taxon>
    </lineage>
</organism>
<dbReference type="Proteomes" id="UP000036987">
    <property type="component" value="Unassembled WGS sequence"/>
</dbReference>
<accession>A0A0K9NSP7</accession>
<evidence type="ECO:0000313" key="1">
    <source>
        <dbReference type="EMBL" id="KMZ59799.1"/>
    </source>
</evidence>
<sequence>MRNFFLTVLTSGMRSDSELTNRRLLLPRKSVLISWSRKACQWSIVLMACKTLLSFQR</sequence>
<name>A0A0K9NSP7_ZOSMR</name>
<gene>
    <name evidence="1" type="ORF">ZOSMA_64G00140</name>
</gene>
<evidence type="ECO:0000313" key="2">
    <source>
        <dbReference type="Proteomes" id="UP000036987"/>
    </source>
</evidence>
<proteinExistence type="predicted"/>
<reference evidence="2" key="1">
    <citation type="journal article" date="2016" name="Nature">
        <title>The genome of the seagrass Zostera marina reveals angiosperm adaptation to the sea.</title>
        <authorList>
            <person name="Olsen J.L."/>
            <person name="Rouze P."/>
            <person name="Verhelst B."/>
            <person name="Lin Y.-C."/>
            <person name="Bayer T."/>
            <person name="Collen J."/>
            <person name="Dattolo E."/>
            <person name="De Paoli E."/>
            <person name="Dittami S."/>
            <person name="Maumus F."/>
            <person name="Michel G."/>
            <person name="Kersting A."/>
            <person name="Lauritano C."/>
            <person name="Lohaus R."/>
            <person name="Toepel M."/>
            <person name="Tonon T."/>
            <person name="Vanneste K."/>
            <person name="Amirebrahimi M."/>
            <person name="Brakel J."/>
            <person name="Bostroem C."/>
            <person name="Chovatia M."/>
            <person name="Grimwood J."/>
            <person name="Jenkins J.W."/>
            <person name="Jueterbock A."/>
            <person name="Mraz A."/>
            <person name="Stam W.T."/>
            <person name="Tice H."/>
            <person name="Bornberg-Bauer E."/>
            <person name="Green P.J."/>
            <person name="Pearson G.A."/>
            <person name="Procaccini G."/>
            <person name="Duarte C.M."/>
            <person name="Schmutz J."/>
            <person name="Reusch T.B.H."/>
            <person name="Van de Peer Y."/>
        </authorList>
    </citation>
    <scope>NUCLEOTIDE SEQUENCE [LARGE SCALE GENOMIC DNA]</scope>
    <source>
        <strain evidence="2">cv. Finnish</strain>
    </source>
</reference>
<dbReference type="AlphaFoldDB" id="A0A0K9NSP7"/>
<keyword evidence="2" id="KW-1185">Reference proteome</keyword>
<comment type="caution">
    <text evidence="1">The sequence shown here is derived from an EMBL/GenBank/DDBJ whole genome shotgun (WGS) entry which is preliminary data.</text>
</comment>
<dbReference type="EMBL" id="LFYR01001714">
    <property type="protein sequence ID" value="KMZ59799.1"/>
    <property type="molecule type" value="Genomic_DNA"/>
</dbReference>